<dbReference type="GO" id="GO:0008757">
    <property type="term" value="F:S-adenosylmethionine-dependent methyltransferase activity"/>
    <property type="evidence" value="ECO:0007669"/>
    <property type="project" value="InterPro"/>
</dbReference>
<dbReference type="SUPFAM" id="SSF53335">
    <property type="entry name" value="S-adenosyl-L-methionine-dependent methyltransferases"/>
    <property type="match status" value="1"/>
</dbReference>
<organism evidence="2 3">
    <name type="scientific">Kouleothrix aurantiaca</name>
    <dbReference type="NCBI Taxonomy" id="186479"/>
    <lineage>
        <taxon>Bacteria</taxon>
        <taxon>Bacillati</taxon>
        <taxon>Chloroflexota</taxon>
        <taxon>Chloroflexia</taxon>
        <taxon>Chloroflexales</taxon>
        <taxon>Roseiflexineae</taxon>
        <taxon>Roseiflexaceae</taxon>
        <taxon>Kouleothrix</taxon>
    </lineage>
</organism>
<dbReference type="PANTHER" id="PTHR42912:SF93">
    <property type="entry name" value="N6-ADENOSINE-METHYLTRANSFERASE TMT1A"/>
    <property type="match status" value="1"/>
</dbReference>
<gene>
    <name evidence="2" type="ORF">SE17_19530</name>
</gene>
<dbReference type="PANTHER" id="PTHR42912">
    <property type="entry name" value="METHYLTRANSFERASE"/>
    <property type="match status" value="1"/>
</dbReference>
<dbReference type="InterPro" id="IPR050508">
    <property type="entry name" value="Methyltransf_Superfamily"/>
</dbReference>
<evidence type="ECO:0000313" key="2">
    <source>
        <dbReference type="EMBL" id="KPV51733.1"/>
    </source>
</evidence>
<name>A0A0N8PS49_9CHLR</name>
<sequence length="229" mass="25980">MNTFAPQETFETYARGRQQLRGIVQFLGDLRGKHVLEYGCGLGHVSTLLVRSGAKVTSFDLSRRSVDVATRRIERNNPGAEAQLAVAAGETIPFADETFDIVFGKAILHHLDVAIGAPDLYRVLKPGGKAVFSEPMGMNPVLNFVRDYVWYPKKTPRGADVPLSYADIEAWGGRFREFHYQEVELLSMVERGFGFNRKFPKLRRADDFLLENVPALRRYCRYVVMFMVK</sequence>
<evidence type="ECO:0000313" key="3">
    <source>
        <dbReference type="Proteomes" id="UP000050509"/>
    </source>
</evidence>
<dbReference type="EMBL" id="LJCR01000796">
    <property type="protein sequence ID" value="KPV51733.1"/>
    <property type="molecule type" value="Genomic_DNA"/>
</dbReference>
<feature type="domain" description="Methyltransferase type 11" evidence="1">
    <location>
        <begin position="36"/>
        <end position="132"/>
    </location>
</feature>
<evidence type="ECO:0000259" key="1">
    <source>
        <dbReference type="Pfam" id="PF08241"/>
    </source>
</evidence>
<keyword evidence="3" id="KW-1185">Reference proteome</keyword>
<dbReference type="Proteomes" id="UP000050509">
    <property type="component" value="Unassembled WGS sequence"/>
</dbReference>
<comment type="caution">
    <text evidence="2">The sequence shown here is derived from an EMBL/GenBank/DDBJ whole genome shotgun (WGS) entry which is preliminary data.</text>
</comment>
<proteinExistence type="predicted"/>
<dbReference type="AlphaFoldDB" id="A0A0N8PS49"/>
<dbReference type="Pfam" id="PF08241">
    <property type="entry name" value="Methyltransf_11"/>
    <property type="match status" value="1"/>
</dbReference>
<dbReference type="Gene3D" id="3.40.50.150">
    <property type="entry name" value="Vaccinia Virus protein VP39"/>
    <property type="match status" value="1"/>
</dbReference>
<dbReference type="InterPro" id="IPR013216">
    <property type="entry name" value="Methyltransf_11"/>
</dbReference>
<accession>A0A0N8PS49</accession>
<protein>
    <recommendedName>
        <fullName evidence="1">Methyltransferase type 11 domain-containing protein</fullName>
    </recommendedName>
</protein>
<dbReference type="CDD" id="cd02440">
    <property type="entry name" value="AdoMet_MTases"/>
    <property type="match status" value="1"/>
</dbReference>
<reference evidence="2 3" key="1">
    <citation type="submission" date="2015-09" db="EMBL/GenBank/DDBJ databases">
        <title>Draft genome sequence of Kouleothrix aurantiaca JCM 19913.</title>
        <authorList>
            <person name="Hemp J."/>
        </authorList>
    </citation>
    <scope>NUCLEOTIDE SEQUENCE [LARGE SCALE GENOMIC DNA]</scope>
    <source>
        <strain evidence="2 3">COM-B</strain>
    </source>
</reference>
<dbReference type="InterPro" id="IPR029063">
    <property type="entry name" value="SAM-dependent_MTases_sf"/>
</dbReference>